<feature type="domain" description="FAD dependent oxidoreductase" evidence="8">
    <location>
        <begin position="5"/>
        <end position="331"/>
    </location>
</feature>
<keyword evidence="7" id="KW-0732">Signal</keyword>
<feature type="binding site" evidence="6">
    <location>
        <position position="297"/>
    </location>
    <ligand>
        <name>D-dopa</name>
        <dbReference type="ChEBI" id="CHEBI:149689"/>
    </ligand>
</feature>
<evidence type="ECO:0000256" key="1">
    <source>
        <dbReference type="ARBA" id="ARBA00001974"/>
    </source>
</evidence>
<name>W9XNP2_9EURO</name>
<gene>
    <name evidence="9" type="ORF">A1O3_08435</name>
</gene>
<organism evidence="9 10">
    <name type="scientific">Capronia epimyces CBS 606.96</name>
    <dbReference type="NCBI Taxonomy" id="1182542"/>
    <lineage>
        <taxon>Eukaryota</taxon>
        <taxon>Fungi</taxon>
        <taxon>Dikarya</taxon>
        <taxon>Ascomycota</taxon>
        <taxon>Pezizomycotina</taxon>
        <taxon>Eurotiomycetes</taxon>
        <taxon>Chaetothyriomycetidae</taxon>
        <taxon>Chaetothyriales</taxon>
        <taxon>Herpotrichiellaceae</taxon>
        <taxon>Capronia</taxon>
    </lineage>
</organism>
<evidence type="ECO:0000256" key="6">
    <source>
        <dbReference type="PIRSR" id="PIRSR000189-1"/>
    </source>
</evidence>
<feature type="binding site" evidence="6">
    <location>
        <position position="189"/>
    </location>
    <ligand>
        <name>FAD</name>
        <dbReference type="ChEBI" id="CHEBI:57692"/>
    </ligand>
</feature>
<dbReference type="GO" id="GO:0005737">
    <property type="term" value="C:cytoplasm"/>
    <property type="evidence" value="ECO:0007669"/>
    <property type="project" value="TreeGrafter"/>
</dbReference>
<feature type="signal peptide" evidence="7">
    <location>
        <begin position="1"/>
        <end position="17"/>
    </location>
</feature>
<keyword evidence="10" id="KW-1185">Reference proteome</keyword>
<evidence type="ECO:0000256" key="7">
    <source>
        <dbReference type="SAM" id="SignalP"/>
    </source>
</evidence>
<reference evidence="9 10" key="1">
    <citation type="submission" date="2013-03" db="EMBL/GenBank/DDBJ databases">
        <title>The Genome Sequence of Capronia epimyces CBS 606.96.</title>
        <authorList>
            <consortium name="The Broad Institute Genomics Platform"/>
            <person name="Cuomo C."/>
            <person name="de Hoog S."/>
            <person name="Gorbushina A."/>
            <person name="Walker B."/>
            <person name="Young S.K."/>
            <person name="Zeng Q."/>
            <person name="Gargeya S."/>
            <person name="Fitzgerald M."/>
            <person name="Haas B."/>
            <person name="Abouelleil A."/>
            <person name="Allen A.W."/>
            <person name="Alvarado L."/>
            <person name="Arachchi H.M."/>
            <person name="Berlin A.M."/>
            <person name="Chapman S.B."/>
            <person name="Gainer-Dewar J."/>
            <person name="Goldberg J."/>
            <person name="Griggs A."/>
            <person name="Gujja S."/>
            <person name="Hansen M."/>
            <person name="Howarth C."/>
            <person name="Imamovic A."/>
            <person name="Ireland A."/>
            <person name="Larimer J."/>
            <person name="McCowan C."/>
            <person name="Murphy C."/>
            <person name="Pearson M."/>
            <person name="Poon T.W."/>
            <person name="Priest M."/>
            <person name="Roberts A."/>
            <person name="Saif S."/>
            <person name="Shea T."/>
            <person name="Sisk P."/>
            <person name="Sykes S."/>
            <person name="Wortman J."/>
            <person name="Nusbaum C."/>
            <person name="Birren B."/>
        </authorList>
    </citation>
    <scope>NUCLEOTIDE SEQUENCE [LARGE SCALE GENOMIC DNA]</scope>
    <source>
        <strain evidence="9 10">CBS 606.96</strain>
    </source>
</reference>
<dbReference type="Pfam" id="PF01266">
    <property type="entry name" value="DAO"/>
    <property type="match status" value="1"/>
</dbReference>
<sequence>MPFFLVIGAGVVGLVTALELKSRYPSAQIVIAAKYLPGDNAPEYASAWGGANWFPAARDNGPQEDWEAITYRKFQQLTKERPDAGIMPMKIRFHYENPIDEVEILTPATGKLWFEELVGGLTKIEGEDLPAGTVFGFEMASFVIDVQRYLPWLQTEAAKAGIPIHRRIFTDIREAFTRYPQATAVFNCTGLGALTLGGVEDKKMFAARGQILLVEGPEEPIRKMYFQAPGRGGEATHIFPRGERGGVILGGCRQKNNWDGDVDLAFADVIKRRCCKLVPQLGKPEDLKVVKHGVGLRPGREGGARIEAERIDGRLVVHNYGAGGTGFQASW</sequence>
<dbReference type="SUPFAM" id="SSF54373">
    <property type="entry name" value="FAD-linked reductases, C-terminal domain"/>
    <property type="match status" value="1"/>
</dbReference>
<evidence type="ECO:0000313" key="9">
    <source>
        <dbReference type="EMBL" id="EXJ78935.1"/>
    </source>
</evidence>
<accession>W9XNP2</accession>
<evidence type="ECO:0000313" key="10">
    <source>
        <dbReference type="Proteomes" id="UP000019478"/>
    </source>
</evidence>
<protein>
    <recommendedName>
        <fullName evidence="8">FAD dependent oxidoreductase domain-containing protein</fullName>
    </recommendedName>
</protein>
<dbReference type="InterPro" id="IPR006076">
    <property type="entry name" value="FAD-dep_OxRdtase"/>
</dbReference>
<dbReference type="eggNOG" id="KOG3923">
    <property type="taxonomic scope" value="Eukaryota"/>
</dbReference>
<comment type="similarity">
    <text evidence="2">Belongs to the DAMOX/DASOX family.</text>
</comment>
<dbReference type="AlphaFoldDB" id="W9XNP2"/>
<keyword evidence="5" id="KW-0560">Oxidoreductase</keyword>
<dbReference type="GeneID" id="19172523"/>
<comment type="cofactor">
    <cofactor evidence="1 6">
        <name>FAD</name>
        <dbReference type="ChEBI" id="CHEBI:57692"/>
    </cofactor>
</comment>
<dbReference type="InterPro" id="IPR023209">
    <property type="entry name" value="DAO"/>
</dbReference>
<evidence type="ECO:0000256" key="4">
    <source>
        <dbReference type="ARBA" id="ARBA00022827"/>
    </source>
</evidence>
<dbReference type="STRING" id="1182542.W9XNP2"/>
<dbReference type="PANTHER" id="PTHR11530:SF16">
    <property type="entry name" value="D-AMINO ACID OXIDASE (AFU_ORTHOLOGUE AFUA_5G11290)"/>
    <property type="match status" value="1"/>
</dbReference>
<dbReference type="Gene3D" id="3.40.50.720">
    <property type="entry name" value="NAD(P)-binding Rossmann-like Domain"/>
    <property type="match status" value="1"/>
</dbReference>
<evidence type="ECO:0000256" key="3">
    <source>
        <dbReference type="ARBA" id="ARBA00022630"/>
    </source>
</evidence>
<dbReference type="HOGENOM" id="CLU_034311_1_0_1"/>
<feature type="binding site" evidence="6">
    <location>
        <position position="324"/>
    </location>
    <ligand>
        <name>D-dopa</name>
        <dbReference type="ChEBI" id="CHEBI:149689"/>
    </ligand>
</feature>
<evidence type="ECO:0000259" key="8">
    <source>
        <dbReference type="Pfam" id="PF01266"/>
    </source>
</evidence>
<dbReference type="Gene3D" id="3.30.9.10">
    <property type="entry name" value="D-Amino Acid Oxidase, subunit A, domain 2"/>
    <property type="match status" value="1"/>
</dbReference>
<proteinExistence type="inferred from homology"/>
<dbReference type="GO" id="GO:0071949">
    <property type="term" value="F:FAD binding"/>
    <property type="evidence" value="ECO:0007669"/>
    <property type="project" value="InterPro"/>
</dbReference>
<dbReference type="GO" id="GO:0019478">
    <property type="term" value="P:D-amino acid catabolic process"/>
    <property type="evidence" value="ECO:0007669"/>
    <property type="project" value="TreeGrafter"/>
</dbReference>
<evidence type="ECO:0000256" key="2">
    <source>
        <dbReference type="ARBA" id="ARBA00006730"/>
    </source>
</evidence>
<dbReference type="PIRSF" id="PIRSF000189">
    <property type="entry name" value="D-aa_oxidase"/>
    <property type="match status" value="1"/>
</dbReference>
<dbReference type="Proteomes" id="UP000019478">
    <property type="component" value="Unassembled WGS sequence"/>
</dbReference>
<keyword evidence="3" id="KW-0285">Flavoprotein</keyword>
<dbReference type="RefSeq" id="XP_007736723.1">
    <property type="nucleotide sequence ID" value="XM_007738533.1"/>
</dbReference>
<comment type="caution">
    <text evidence="9">The sequence shown here is derived from an EMBL/GenBank/DDBJ whole genome shotgun (WGS) entry which is preliminary data.</text>
</comment>
<dbReference type="SUPFAM" id="SSF51971">
    <property type="entry name" value="Nucleotide-binding domain"/>
    <property type="match status" value="1"/>
</dbReference>
<dbReference type="GO" id="GO:0003884">
    <property type="term" value="F:D-amino-acid oxidase activity"/>
    <property type="evidence" value="ECO:0007669"/>
    <property type="project" value="InterPro"/>
</dbReference>
<dbReference type="OrthoDB" id="2015447at2759"/>
<evidence type="ECO:0000256" key="5">
    <source>
        <dbReference type="ARBA" id="ARBA00023002"/>
    </source>
</evidence>
<dbReference type="EMBL" id="AMGY01000008">
    <property type="protein sequence ID" value="EXJ78935.1"/>
    <property type="molecule type" value="Genomic_DNA"/>
</dbReference>
<keyword evidence="4 6" id="KW-0274">FAD</keyword>
<dbReference type="PANTHER" id="PTHR11530">
    <property type="entry name" value="D-AMINO ACID OXIDASE"/>
    <property type="match status" value="1"/>
</dbReference>
<feature type="chain" id="PRO_5004934768" description="FAD dependent oxidoreductase domain-containing protein" evidence="7">
    <location>
        <begin position="18"/>
        <end position="331"/>
    </location>
</feature>